<evidence type="ECO:0000259" key="3">
    <source>
        <dbReference type="Pfam" id="PF13649"/>
    </source>
</evidence>
<dbReference type="EC" id="2.1.1.163" evidence="4"/>
<dbReference type="PANTHER" id="PTHR43861:SF3">
    <property type="entry name" value="PUTATIVE (AFU_ORTHOLOGUE AFUA_2G14390)-RELATED"/>
    <property type="match status" value="1"/>
</dbReference>
<proteinExistence type="predicted"/>
<dbReference type="Pfam" id="PF13649">
    <property type="entry name" value="Methyltransf_25"/>
    <property type="match status" value="1"/>
</dbReference>
<keyword evidence="4" id="KW-0489">Methyltransferase</keyword>
<dbReference type="RefSeq" id="WP_210091198.1">
    <property type="nucleotide sequence ID" value="NZ_JAGGKG010000029.1"/>
</dbReference>
<comment type="caution">
    <text evidence="4">The sequence shown here is derived from an EMBL/GenBank/DDBJ whole genome shotgun (WGS) entry which is preliminary data.</text>
</comment>
<dbReference type="EC" id="2.1.1.201" evidence="4"/>
<dbReference type="Gene3D" id="3.40.50.150">
    <property type="entry name" value="Vaccinia Virus protein VP39"/>
    <property type="match status" value="1"/>
</dbReference>
<feature type="region of interest" description="Disordered" evidence="2">
    <location>
        <begin position="1"/>
        <end position="27"/>
    </location>
</feature>
<dbReference type="PANTHER" id="PTHR43861">
    <property type="entry name" value="TRANS-ACONITATE 2-METHYLTRANSFERASE-RELATED"/>
    <property type="match status" value="1"/>
</dbReference>
<dbReference type="GO" id="GO:0043770">
    <property type="term" value="F:demethylmenaquinone methyltransferase activity"/>
    <property type="evidence" value="ECO:0007669"/>
    <property type="project" value="UniProtKB-EC"/>
</dbReference>
<evidence type="ECO:0000313" key="4">
    <source>
        <dbReference type="EMBL" id="MBP1907621.1"/>
    </source>
</evidence>
<feature type="compositionally biased region" description="Basic and acidic residues" evidence="2">
    <location>
        <begin position="14"/>
        <end position="27"/>
    </location>
</feature>
<keyword evidence="5" id="KW-1185">Reference proteome</keyword>
<feature type="domain" description="Methyltransferase" evidence="3">
    <location>
        <begin position="57"/>
        <end position="148"/>
    </location>
</feature>
<accession>A0ABS4FYG8</accession>
<dbReference type="EMBL" id="JAGGKG010000029">
    <property type="protein sequence ID" value="MBP1907621.1"/>
    <property type="molecule type" value="Genomic_DNA"/>
</dbReference>
<dbReference type="GO" id="GO:0032259">
    <property type="term" value="P:methylation"/>
    <property type="evidence" value="ECO:0007669"/>
    <property type="project" value="UniProtKB-KW"/>
</dbReference>
<dbReference type="SUPFAM" id="SSF53335">
    <property type="entry name" value="S-adenosyl-L-methionine-dependent methyltransferases"/>
    <property type="match status" value="1"/>
</dbReference>
<protein>
    <submittedName>
        <fullName evidence="4">Demethylmenaquinone methyltransferase/2-methoxy-6-polyprenyl-1,4-benzoquinol methylase</fullName>
        <ecNumber evidence="4">2.1.1.163</ecNumber>
        <ecNumber evidence="4">2.1.1.201</ecNumber>
    </submittedName>
</protein>
<feature type="compositionally biased region" description="Polar residues" evidence="2">
    <location>
        <begin position="1"/>
        <end position="13"/>
    </location>
</feature>
<gene>
    <name evidence="4" type="ORF">J2Z32_004298</name>
</gene>
<evidence type="ECO:0000313" key="5">
    <source>
        <dbReference type="Proteomes" id="UP001519272"/>
    </source>
</evidence>
<evidence type="ECO:0000256" key="1">
    <source>
        <dbReference type="ARBA" id="ARBA00022679"/>
    </source>
</evidence>
<dbReference type="GO" id="GO:0008425">
    <property type="term" value="F:2-methoxy-6-polyprenyl-1,4-benzoquinol methyltransferase activity"/>
    <property type="evidence" value="ECO:0007669"/>
    <property type="project" value="UniProtKB-EC"/>
</dbReference>
<dbReference type="InterPro" id="IPR041698">
    <property type="entry name" value="Methyltransf_25"/>
</dbReference>
<organism evidence="4 5">
    <name type="scientific">Paenibacillus turicensis</name>
    <dbReference type="NCBI Taxonomy" id="160487"/>
    <lineage>
        <taxon>Bacteria</taxon>
        <taxon>Bacillati</taxon>
        <taxon>Bacillota</taxon>
        <taxon>Bacilli</taxon>
        <taxon>Bacillales</taxon>
        <taxon>Paenibacillaceae</taxon>
        <taxon>Paenibacillus</taxon>
    </lineage>
</organism>
<keyword evidence="1 4" id="KW-0808">Transferase</keyword>
<dbReference type="InterPro" id="IPR029063">
    <property type="entry name" value="SAM-dependent_MTases_sf"/>
</dbReference>
<dbReference type="Proteomes" id="UP001519272">
    <property type="component" value="Unassembled WGS sequence"/>
</dbReference>
<reference evidence="4 5" key="1">
    <citation type="submission" date="2021-03" db="EMBL/GenBank/DDBJ databases">
        <title>Genomic Encyclopedia of Type Strains, Phase IV (KMG-IV): sequencing the most valuable type-strain genomes for metagenomic binning, comparative biology and taxonomic classification.</title>
        <authorList>
            <person name="Goeker M."/>
        </authorList>
    </citation>
    <scope>NUCLEOTIDE SEQUENCE [LARGE SCALE GENOMIC DNA]</scope>
    <source>
        <strain evidence="4 5">DSM 14349</strain>
    </source>
</reference>
<evidence type="ECO:0000256" key="2">
    <source>
        <dbReference type="SAM" id="MobiDB-lite"/>
    </source>
</evidence>
<dbReference type="CDD" id="cd02440">
    <property type="entry name" value="AdoMet_MTases"/>
    <property type="match status" value="1"/>
</dbReference>
<name>A0ABS4FYG8_9BACL</name>
<sequence>MNKIKNNTDSSNKQSKESDLAHFDEQASRWHQQIPQQTYDCIDKLIHQFNINHQHSILDIAAGTGVWLQRLHELDMHPIKYVAIDVSDQMLNQLKAMFPEIEAHCFDIEGEINLSKKFDWVIVFNGTPHIKNMDMLFQNATKHLHKGGKLLIAHARTRYGLKEHHKSIGFIPPFEPIPSEDNLRMLSAKYGLINIIIKDEPFFYYCAEKA</sequence>